<dbReference type="AlphaFoldDB" id="A0AAE3IFU3"/>
<proteinExistence type="predicted"/>
<protein>
    <submittedName>
        <fullName evidence="1">Uncharacterized protein</fullName>
    </submittedName>
</protein>
<sequence length="96" mass="11183">MNELIQQFITDEVTALTYSDLWNFVNSNSICRGTFEGNNHIIMKISSNQFIIYRICLGMENTKYQEAVLVAKTYLLKKINSMAYQLHLEDIQNILD</sequence>
<organism evidence="1 2">
    <name type="scientific">Hominimerdicola aceti</name>
    <dbReference type="NCBI Taxonomy" id="2981726"/>
    <lineage>
        <taxon>Bacteria</taxon>
        <taxon>Bacillati</taxon>
        <taxon>Bacillota</taxon>
        <taxon>Clostridia</taxon>
        <taxon>Eubacteriales</taxon>
        <taxon>Oscillospiraceae</taxon>
        <taxon>Hominimerdicola</taxon>
    </lineage>
</organism>
<dbReference type="EMBL" id="JAOQJZ010000002">
    <property type="protein sequence ID" value="MCU6705010.1"/>
    <property type="molecule type" value="Genomic_DNA"/>
</dbReference>
<comment type="caution">
    <text evidence="1">The sequence shown here is derived from an EMBL/GenBank/DDBJ whole genome shotgun (WGS) entry which is preliminary data.</text>
</comment>
<evidence type="ECO:0000313" key="2">
    <source>
        <dbReference type="Proteomes" id="UP001208131"/>
    </source>
</evidence>
<accession>A0AAE3IFU3</accession>
<evidence type="ECO:0000313" key="1">
    <source>
        <dbReference type="EMBL" id="MCU6705010.1"/>
    </source>
</evidence>
<gene>
    <name evidence="1" type="ORF">OCV57_03575</name>
</gene>
<name>A0AAE3IFU3_9FIRM</name>
<dbReference type="Proteomes" id="UP001208131">
    <property type="component" value="Unassembled WGS sequence"/>
</dbReference>
<dbReference type="RefSeq" id="WP_022286705.1">
    <property type="nucleotide sequence ID" value="NZ_JAOQJZ010000002.1"/>
</dbReference>
<keyword evidence="2" id="KW-1185">Reference proteome</keyword>
<reference evidence="1 2" key="1">
    <citation type="journal article" date="2021" name="ISME Commun">
        <title>Automated analysis of genomic sequences facilitates high-throughput and comprehensive description of bacteria.</title>
        <authorList>
            <person name="Hitch T.C.A."/>
        </authorList>
    </citation>
    <scope>NUCLEOTIDE SEQUENCE [LARGE SCALE GENOMIC DNA]</scope>
    <source>
        <strain evidence="1 2">Sanger_31</strain>
    </source>
</reference>